<evidence type="ECO:0000256" key="4">
    <source>
        <dbReference type="SAM" id="MobiDB-lite"/>
    </source>
</evidence>
<dbReference type="GO" id="GO:0016020">
    <property type="term" value="C:membrane"/>
    <property type="evidence" value="ECO:0007669"/>
    <property type="project" value="InterPro"/>
</dbReference>
<dbReference type="InterPro" id="IPR003644">
    <property type="entry name" value="Calx_beta"/>
</dbReference>
<keyword evidence="3" id="KW-0106">Calcium</keyword>
<dbReference type="InterPro" id="IPR038081">
    <property type="entry name" value="CalX-like_sf"/>
</dbReference>
<evidence type="ECO:0000259" key="5">
    <source>
        <dbReference type="PROSITE" id="PS50093"/>
    </source>
</evidence>
<proteinExistence type="predicted"/>
<protein>
    <recommendedName>
        <fullName evidence="5">PKD domain-containing protein</fullName>
    </recommendedName>
</protein>
<dbReference type="SUPFAM" id="SSF49299">
    <property type="entry name" value="PKD domain"/>
    <property type="match status" value="1"/>
</dbReference>
<keyword evidence="1" id="KW-0732">Signal</keyword>
<evidence type="ECO:0000313" key="6">
    <source>
        <dbReference type="EMBL" id="PZE16956.1"/>
    </source>
</evidence>
<dbReference type="AlphaFoldDB" id="A0A2W1NFZ3"/>
<dbReference type="SMART" id="SM00089">
    <property type="entry name" value="PKD"/>
    <property type="match status" value="1"/>
</dbReference>
<feature type="compositionally biased region" description="Polar residues" evidence="4">
    <location>
        <begin position="106"/>
        <end position="117"/>
    </location>
</feature>
<dbReference type="NCBIfam" id="NF038133">
    <property type="entry name" value="choice_anch_L"/>
    <property type="match status" value="1"/>
</dbReference>
<accession>A0A2W1NFZ3</accession>
<evidence type="ECO:0000256" key="1">
    <source>
        <dbReference type="ARBA" id="ARBA00022729"/>
    </source>
</evidence>
<dbReference type="InterPro" id="IPR013783">
    <property type="entry name" value="Ig-like_fold"/>
</dbReference>
<reference evidence="6 7" key="1">
    <citation type="submission" date="2018-06" db="EMBL/GenBank/DDBJ databases">
        <title>The draft genome sequence of Crocinitomix sp. SM1701.</title>
        <authorList>
            <person name="Zhang X."/>
        </authorList>
    </citation>
    <scope>NUCLEOTIDE SEQUENCE [LARGE SCALE GENOMIC DNA]</scope>
    <source>
        <strain evidence="6 7">SM1701</strain>
    </source>
</reference>
<dbReference type="Pfam" id="PF03160">
    <property type="entry name" value="Calx-beta"/>
    <property type="match status" value="1"/>
</dbReference>
<dbReference type="Gene3D" id="2.60.40.2030">
    <property type="match status" value="1"/>
</dbReference>
<dbReference type="InterPro" id="IPR049804">
    <property type="entry name" value="Choice_anch_L"/>
</dbReference>
<dbReference type="SMART" id="SM00237">
    <property type="entry name" value="Calx_beta"/>
    <property type="match status" value="1"/>
</dbReference>
<sequence length="805" mass="86879">MCTHHNMLNKLIHTFILGVAFFAMPSVWSQLTTTTGLTPVQLVQNVLVGNGVTVTNVSYTGDLKAIGSFNGTGSNLGLASGIVMTTGTVLPNTGLLGGQQGPHGPNTNGSAGVDNNTAGNTQLTNIAGQTTFNASILEFDFVPNSDSIKFKYVFGSEEYPEFVNAGFNDVFAFFISGPGFGGNYNMATIPGTAGTPVTIDNVNANSNSSYFVDNGDGTSAPQNNSSYYIQYDGFTVVIEAKAKVQCGETYHLKMAIADVGDGAYDSGIFLEANSLKSILPVEISSTLSKNIFNNNTSMAESCESATISITRDASQASQTLSIPLSTGGTAIEGVDYSSVPTSINFNPGQTVVTFNLDVFQDNLLEGDETLKLILDQPDPCGNSNLITLNLLIKEIAPITVSLNDESILCPGDAITLAPTVTGGAQPYFFNWDNGQVSQSISDNPLQTTNYILTLTDDCNADTVTKSVQVFVPTYAPLQVSTFGDTAVLCPRTPVTLLSFTEGGAGSNNYVWSANNQNIGIEEQKLVAPFETINYQIKVTDICNNTDSAILELKVLTTVLKIVPGEDQVICKGEEVEIEVAAFGGLGDFTYYWPHSGETTNKVMVNPLQSKKYYVRVADGCGTYEITGTIEVGISNPNASFNVLSTEPMEGLPTYFKNNSTGAVSYFWDLGNGETSFEYAPNATYSPWGNYQVVLVAASEAGCLDTFARQIYIKPEFYFYAPNVFTPDNDRFNKVYKVSLIGSTAFHFVLYNRWGEIVFESFDPDFSWDGRYAGELVKDDTYVYRCFITDLEGKKTIHDGFVTVLK</sequence>
<dbReference type="GO" id="GO:0007154">
    <property type="term" value="P:cell communication"/>
    <property type="evidence" value="ECO:0007669"/>
    <property type="project" value="InterPro"/>
</dbReference>
<evidence type="ECO:0000313" key="7">
    <source>
        <dbReference type="Proteomes" id="UP000249248"/>
    </source>
</evidence>
<dbReference type="InterPro" id="IPR000601">
    <property type="entry name" value="PKD_dom"/>
</dbReference>
<dbReference type="InterPro" id="IPR022409">
    <property type="entry name" value="PKD/Chitinase_dom"/>
</dbReference>
<organism evidence="6 7">
    <name type="scientific">Putridiphycobacter roseus</name>
    <dbReference type="NCBI Taxonomy" id="2219161"/>
    <lineage>
        <taxon>Bacteria</taxon>
        <taxon>Pseudomonadati</taxon>
        <taxon>Bacteroidota</taxon>
        <taxon>Flavobacteriia</taxon>
        <taxon>Flavobacteriales</taxon>
        <taxon>Crocinitomicaceae</taxon>
        <taxon>Putridiphycobacter</taxon>
    </lineage>
</organism>
<dbReference type="PROSITE" id="PS50093">
    <property type="entry name" value="PKD"/>
    <property type="match status" value="1"/>
</dbReference>
<dbReference type="EMBL" id="QKSB01000005">
    <property type="protein sequence ID" value="PZE16956.1"/>
    <property type="molecule type" value="Genomic_DNA"/>
</dbReference>
<evidence type="ECO:0000256" key="3">
    <source>
        <dbReference type="ARBA" id="ARBA00022837"/>
    </source>
</evidence>
<dbReference type="Gene3D" id="2.60.40.10">
    <property type="entry name" value="Immunoglobulins"/>
    <property type="match status" value="1"/>
</dbReference>
<dbReference type="CDD" id="cd00146">
    <property type="entry name" value="PKD"/>
    <property type="match status" value="1"/>
</dbReference>
<dbReference type="NCBIfam" id="TIGR04131">
    <property type="entry name" value="Bac_Flav_CTERM"/>
    <property type="match status" value="1"/>
</dbReference>
<keyword evidence="7" id="KW-1185">Reference proteome</keyword>
<feature type="domain" description="PKD" evidence="5">
    <location>
        <begin position="653"/>
        <end position="701"/>
    </location>
</feature>
<dbReference type="SUPFAM" id="SSF141072">
    <property type="entry name" value="CalX-like"/>
    <property type="match status" value="1"/>
</dbReference>
<feature type="region of interest" description="Disordered" evidence="4">
    <location>
        <begin position="96"/>
        <end position="117"/>
    </location>
</feature>
<evidence type="ECO:0000256" key="2">
    <source>
        <dbReference type="ARBA" id="ARBA00022737"/>
    </source>
</evidence>
<dbReference type="InterPro" id="IPR035986">
    <property type="entry name" value="PKD_dom_sf"/>
</dbReference>
<comment type="caution">
    <text evidence="6">The sequence shown here is derived from an EMBL/GenBank/DDBJ whole genome shotgun (WGS) entry which is preliminary data.</text>
</comment>
<gene>
    <name evidence="6" type="ORF">DNU06_09400</name>
</gene>
<keyword evidence="2" id="KW-0677">Repeat</keyword>
<dbReference type="InterPro" id="IPR026341">
    <property type="entry name" value="T9SS_type_B"/>
</dbReference>
<name>A0A2W1NFZ3_9FLAO</name>
<dbReference type="Pfam" id="PF13585">
    <property type="entry name" value="CHU_C"/>
    <property type="match status" value="1"/>
</dbReference>
<dbReference type="Proteomes" id="UP000249248">
    <property type="component" value="Unassembled WGS sequence"/>
</dbReference>